<dbReference type="InterPro" id="IPR009081">
    <property type="entry name" value="PP-bd_ACP"/>
</dbReference>
<dbReference type="InterPro" id="IPR000873">
    <property type="entry name" value="AMP-dep_synth/lig_dom"/>
</dbReference>
<evidence type="ECO:0000256" key="2">
    <source>
        <dbReference type="ARBA" id="ARBA00022553"/>
    </source>
</evidence>
<dbReference type="Pfam" id="PF00501">
    <property type="entry name" value="AMP-binding"/>
    <property type="match status" value="1"/>
</dbReference>
<protein>
    <submittedName>
        <fullName evidence="4">Amino acid adenylation domain-containing protein/thioester reductase-like protein</fullName>
    </submittedName>
</protein>
<dbReference type="Gene3D" id="3.40.50.720">
    <property type="entry name" value="NAD(P)-binding Rossmann-like Domain"/>
    <property type="match status" value="1"/>
</dbReference>
<dbReference type="Pfam" id="PF00550">
    <property type="entry name" value="PP-binding"/>
    <property type="match status" value="1"/>
</dbReference>
<dbReference type="InterPro" id="IPR036736">
    <property type="entry name" value="ACP-like_sf"/>
</dbReference>
<dbReference type="GO" id="GO:0031177">
    <property type="term" value="F:phosphopantetheine binding"/>
    <property type="evidence" value="ECO:0007669"/>
    <property type="project" value="InterPro"/>
</dbReference>
<feature type="domain" description="Carrier" evidence="3">
    <location>
        <begin position="674"/>
        <end position="751"/>
    </location>
</feature>
<dbReference type="PANTHER" id="PTHR44845:SF6">
    <property type="entry name" value="BETA-ALANINE-ACTIVATING ENZYME"/>
    <property type="match status" value="1"/>
</dbReference>
<dbReference type="PROSITE" id="PS50075">
    <property type="entry name" value="CARRIER"/>
    <property type="match status" value="1"/>
</dbReference>
<dbReference type="Gene3D" id="3.40.50.12780">
    <property type="entry name" value="N-terminal domain of ligase-like"/>
    <property type="match status" value="1"/>
</dbReference>
<dbReference type="InterPro" id="IPR045851">
    <property type="entry name" value="AMP-bd_C_sf"/>
</dbReference>
<keyword evidence="2" id="KW-0597">Phosphoprotein</keyword>
<comment type="caution">
    <text evidence="4">The sequence shown here is derived from an EMBL/GenBank/DDBJ whole genome shotgun (WGS) entry which is preliminary data.</text>
</comment>
<sequence length="1141" mass="125452">MRRLEIAVPGTSQAMAELAQELELHGHGVVVHESLASHDAVDVLIDDGTVPSGIQARLRLQVRVTLQAIPGQALPRPVVFFYDGTQRLLARQMITEHSDGNGQSLRLHTLAAVLEDGARLVSQFSRDETCFDHWPTVQADAADQPLQALDVLEPLAFEHRLNRPPVPWLLAAAEVPVMHSIEQRMLADATQPALWVDGQLTDYKSLRGLALRLQHAMLEKLRQASDQPLVIGVCLPKSAPLYAAILAVLGCGAVYLPLDPQHPAQRRRFILENARADLLLYDGDSDLDDLMLPTLNVHRLPASKPGIPTSLIRRVMSVDEPAVAIYTSGTTGQPKGVLLSHRSLSHFCAWYGDYVGLQRASRALQFSTINFDASLLDILPTFIQGALLVVPSEDQRRDPQQLVELMGAQRVTHAFLPPALLSVMPLEAPLGLAHLITGGDVCEPFVIEQLAPQCRFHNIYGPTETTVLATTRQFGVGDNNRNLGVPIANGRVLILDEQLQPVPQGTPGELYIAGPGVGLGYLNDPTLTATRYLNLTLPAGQTLRVYRTGDIGQWTDSGIELSGRRDNQVKIRGFRVEPEEIEHCLRDSQLFRQVAVGVDERRRILAFLVHPREDRPGAALQALREHVQSTLPSYMHPAAYVELPSLPYTSNGKVDRRALLATAVQIHVGSQRRQPQNALETQLQQLWAELLELPVDDIATDESFFNLGGHSILLSQLLLSIRQTFGRSLSINRFIEAPTLMTLAQLLDDSGQGSASTLSPQAFIDAEAELNLDPLPISQCGDVHKVVVTGANSFLGVHIVEALLAWGATEVACLVRASAGQSAAERFSQALRDNRLSHLDLSRVSVYAADITQPQLGLPDDVYARIDRTFGALVHNAAHVNHVLDYASLAPDNVEPIFECLRLCEGRSKKIFNFVSTLSASSALDADGQVLEQPAAKTPPIYIKNGYNLSKWVGERILQRARERGVLVNLFRPGNISFNSLTGVCQPHKNRLMLMLKGSIQLGQVPDLSLNFDLMPVDFLARFIAFHTSRYQPTQAVFNLHNPEPLSWDAYVASFRDSGREFSLVSVADWQQQLGRVDADNALFGVLGFYLNGFEEDIGDISLISHDNARAGVRQMGACYPEKSPALLRRGADYLKAIDFI</sequence>
<gene>
    <name evidence="4" type="ORF">J2W43_005516</name>
</gene>
<dbReference type="CDD" id="cd05930">
    <property type="entry name" value="A_NRPS"/>
    <property type="match status" value="1"/>
</dbReference>
<dbReference type="Pfam" id="PF07993">
    <property type="entry name" value="NAD_binding_4"/>
    <property type="match status" value="1"/>
</dbReference>
<dbReference type="InterPro" id="IPR042099">
    <property type="entry name" value="ANL_N_sf"/>
</dbReference>
<evidence type="ECO:0000256" key="1">
    <source>
        <dbReference type="ARBA" id="ARBA00022450"/>
    </source>
</evidence>
<dbReference type="Proteomes" id="UP001252613">
    <property type="component" value="Unassembled WGS sequence"/>
</dbReference>
<dbReference type="SUPFAM" id="SSF56801">
    <property type="entry name" value="Acetyl-CoA synthetase-like"/>
    <property type="match status" value="1"/>
</dbReference>
<dbReference type="Pfam" id="PF13193">
    <property type="entry name" value="AMP-binding_C"/>
    <property type="match status" value="1"/>
</dbReference>
<dbReference type="SMART" id="SM00823">
    <property type="entry name" value="PKS_PP"/>
    <property type="match status" value="1"/>
</dbReference>
<evidence type="ECO:0000313" key="5">
    <source>
        <dbReference type="Proteomes" id="UP001252613"/>
    </source>
</evidence>
<dbReference type="AlphaFoldDB" id="A0AAW8MIP4"/>
<organism evidence="4 5">
    <name type="scientific">Pseudomonas brassicacearum</name>
    <dbReference type="NCBI Taxonomy" id="930166"/>
    <lineage>
        <taxon>Bacteria</taxon>
        <taxon>Pseudomonadati</taxon>
        <taxon>Pseudomonadota</taxon>
        <taxon>Gammaproteobacteria</taxon>
        <taxon>Pseudomonadales</taxon>
        <taxon>Pseudomonadaceae</taxon>
        <taxon>Pseudomonas</taxon>
    </lineage>
</organism>
<keyword evidence="1" id="KW-0596">Phosphopantetheine</keyword>
<dbReference type="PANTHER" id="PTHR44845">
    <property type="entry name" value="CARRIER DOMAIN-CONTAINING PROTEIN"/>
    <property type="match status" value="1"/>
</dbReference>
<dbReference type="SUPFAM" id="SSF47336">
    <property type="entry name" value="ACP-like"/>
    <property type="match status" value="1"/>
</dbReference>
<dbReference type="RefSeq" id="WP_310367844.1">
    <property type="nucleotide sequence ID" value="NZ_JAVDVC010000015.1"/>
</dbReference>
<reference evidence="4" key="1">
    <citation type="submission" date="2023-07" db="EMBL/GenBank/DDBJ databases">
        <title>Sorghum-associated microbial communities from plants grown in Nebraska, USA.</title>
        <authorList>
            <person name="Schachtman D."/>
        </authorList>
    </citation>
    <scope>NUCLEOTIDE SEQUENCE</scope>
    <source>
        <strain evidence="4">3432</strain>
    </source>
</reference>
<accession>A0AAW8MIP4</accession>
<name>A0AAW8MIP4_9PSED</name>
<dbReference type="InterPro" id="IPR013120">
    <property type="entry name" value="FAR_NAD-bd"/>
</dbReference>
<dbReference type="Gene3D" id="3.30.300.30">
    <property type="match status" value="1"/>
</dbReference>
<dbReference type="CDD" id="cd05235">
    <property type="entry name" value="SDR_e1"/>
    <property type="match status" value="1"/>
</dbReference>
<dbReference type="InterPro" id="IPR036291">
    <property type="entry name" value="NAD(P)-bd_dom_sf"/>
</dbReference>
<dbReference type="SUPFAM" id="SSF51735">
    <property type="entry name" value="NAD(P)-binding Rossmann-fold domains"/>
    <property type="match status" value="1"/>
</dbReference>
<dbReference type="InterPro" id="IPR010071">
    <property type="entry name" value="AA_adenyl_dom"/>
</dbReference>
<dbReference type="InterPro" id="IPR020806">
    <property type="entry name" value="PKS_PP-bd"/>
</dbReference>
<evidence type="ECO:0000313" key="4">
    <source>
        <dbReference type="EMBL" id="MDR6961503.1"/>
    </source>
</evidence>
<dbReference type="NCBIfam" id="TIGR01733">
    <property type="entry name" value="AA-adenyl-dom"/>
    <property type="match status" value="1"/>
</dbReference>
<dbReference type="InterPro" id="IPR010080">
    <property type="entry name" value="Thioester_reductase-like_dom"/>
</dbReference>
<dbReference type="Gene3D" id="1.10.1200.10">
    <property type="entry name" value="ACP-like"/>
    <property type="match status" value="1"/>
</dbReference>
<dbReference type="NCBIfam" id="TIGR01746">
    <property type="entry name" value="Thioester-redct"/>
    <property type="match status" value="1"/>
</dbReference>
<dbReference type="EMBL" id="JAVDVC010000015">
    <property type="protein sequence ID" value="MDR6961503.1"/>
    <property type="molecule type" value="Genomic_DNA"/>
</dbReference>
<evidence type="ECO:0000259" key="3">
    <source>
        <dbReference type="PROSITE" id="PS50075"/>
    </source>
</evidence>
<dbReference type="InterPro" id="IPR025110">
    <property type="entry name" value="AMP-bd_C"/>
</dbReference>
<proteinExistence type="predicted"/>